<dbReference type="EMBL" id="BMYO01000001">
    <property type="protein sequence ID" value="GHD56035.1"/>
    <property type="molecule type" value="Genomic_DNA"/>
</dbReference>
<reference evidence="2" key="1">
    <citation type="journal article" date="2019" name="Int. J. Syst. Evol. Microbiol.">
        <title>The Global Catalogue of Microorganisms (GCM) 10K type strain sequencing project: providing services to taxonomists for standard genome sequencing and annotation.</title>
        <authorList>
            <consortium name="The Broad Institute Genomics Platform"/>
            <consortium name="The Broad Institute Genome Sequencing Center for Infectious Disease"/>
            <person name="Wu L."/>
            <person name="Ma J."/>
        </authorList>
    </citation>
    <scope>NUCLEOTIDE SEQUENCE [LARGE SCALE GENOMIC DNA]</scope>
    <source>
        <strain evidence="2">KCTC 23701</strain>
    </source>
</reference>
<keyword evidence="2" id="KW-1185">Reference proteome</keyword>
<gene>
    <name evidence="1" type="ORF">GCM10007350_02390</name>
</gene>
<proteinExistence type="predicted"/>
<comment type="caution">
    <text evidence="1">The sequence shown here is derived from an EMBL/GenBank/DDBJ whole genome shotgun (WGS) entry which is preliminary data.</text>
</comment>
<evidence type="ECO:0000313" key="1">
    <source>
        <dbReference type="EMBL" id="GHD56035.1"/>
    </source>
</evidence>
<protein>
    <submittedName>
        <fullName evidence="1">Uncharacterized protein</fullName>
    </submittedName>
</protein>
<evidence type="ECO:0000313" key="2">
    <source>
        <dbReference type="Proteomes" id="UP000604737"/>
    </source>
</evidence>
<name>A0ABQ3GUQ1_9NEIS</name>
<organism evidence="1 2">
    <name type="scientific">Jeongeupia chitinilytica</name>
    <dbReference type="NCBI Taxonomy" id="1041641"/>
    <lineage>
        <taxon>Bacteria</taxon>
        <taxon>Pseudomonadati</taxon>
        <taxon>Pseudomonadota</taxon>
        <taxon>Betaproteobacteria</taxon>
        <taxon>Neisseriales</taxon>
        <taxon>Chitinibacteraceae</taxon>
        <taxon>Jeongeupia</taxon>
    </lineage>
</organism>
<sequence length="60" mass="6735">MNGQESRAEVRSRGHEVVRCRDCGITHQRVNALGVCTACMTMRALDYAARRHSTEVACRN</sequence>
<accession>A0ABQ3GUQ1</accession>
<dbReference type="Proteomes" id="UP000604737">
    <property type="component" value="Unassembled WGS sequence"/>
</dbReference>